<name>A0AAU9SJ86_THLAR</name>
<reference evidence="2 3" key="1">
    <citation type="submission" date="2022-03" db="EMBL/GenBank/DDBJ databases">
        <authorList>
            <person name="Nunn A."/>
            <person name="Chopra R."/>
            <person name="Nunn A."/>
            <person name="Contreras Garrido A."/>
        </authorList>
    </citation>
    <scope>NUCLEOTIDE SEQUENCE [LARGE SCALE GENOMIC DNA]</scope>
</reference>
<dbReference type="SMART" id="SM00509">
    <property type="entry name" value="TFS2N"/>
    <property type="match status" value="1"/>
</dbReference>
<dbReference type="Proteomes" id="UP000836841">
    <property type="component" value="Chromosome 5"/>
</dbReference>
<gene>
    <name evidence="2" type="ORF">TAV2_LOCUS15968</name>
</gene>
<evidence type="ECO:0000313" key="2">
    <source>
        <dbReference type="EMBL" id="CAH2065812.1"/>
    </source>
</evidence>
<proteinExistence type="predicted"/>
<keyword evidence="3" id="KW-1185">Reference proteome</keyword>
<dbReference type="AlphaFoldDB" id="A0AAU9SJ86"/>
<sequence length="208" mass="22906">MQKHEFLELFKEATRAAKSAKGVENSPAVSRCVDAMDRLFKAPESLGCDLIIKTSFIGLSHKVFVEHINPKIRSEANLLYSLWLLYLYATGRKESRRECDRNRPPVVKKFVEMEISSGDSKRNKVHEILQKSLSRVASEVVETEMKKLVASCDPCAVTVSFESAMFENLGCGGPVSLAAEDEPTYGTIARASRFACSIGPSPSKGSGK</sequence>
<evidence type="ECO:0000259" key="1">
    <source>
        <dbReference type="SMART" id="SM00509"/>
    </source>
</evidence>
<accession>A0AAU9SJ86</accession>
<feature type="domain" description="Transcription elongation factor TFIIS/CRSP70 N-terminal sub-type" evidence="1">
    <location>
        <begin position="13"/>
        <end position="89"/>
    </location>
</feature>
<dbReference type="EMBL" id="OU466861">
    <property type="protein sequence ID" value="CAH2065812.1"/>
    <property type="molecule type" value="Genomic_DNA"/>
</dbReference>
<dbReference type="InterPro" id="IPR003617">
    <property type="entry name" value="TFIIS/CRSP70_N_sub"/>
</dbReference>
<protein>
    <recommendedName>
        <fullName evidence="1">Transcription elongation factor TFIIS/CRSP70 N-terminal sub-type domain-containing protein</fullName>
    </recommendedName>
</protein>
<evidence type="ECO:0000313" key="3">
    <source>
        <dbReference type="Proteomes" id="UP000836841"/>
    </source>
</evidence>
<dbReference type="GO" id="GO:0005634">
    <property type="term" value="C:nucleus"/>
    <property type="evidence" value="ECO:0007669"/>
    <property type="project" value="InterPro"/>
</dbReference>
<organism evidence="2 3">
    <name type="scientific">Thlaspi arvense</name>
    <name type="common">Field penny-cress</name>
    <dbReference type="NCBI Taxonomy" id="13288"/>
    <lineage>
        <taxon>Eukaryota</taxon>
        <taxon>Viridiplantae</taxon>
        <taxon>Streptophyta</taxon>
        <taxon>Embryophyta</taxon>
        <taxon>Tracheophyta</taxon>
        <taxon>Spermatophyta</taxon>
        <taxon>Magnoliopsida</taxon>
        <taxon>eudicotyledons</taxon>
        <taxon>Gunneridae</taxon>
        <taxon>Pentapetalae</taxon>
        <taxon>rosids</taxon>
        <taxon>malvids</taxon>
        <taxon>Brassicales</taxon>
        <taxon>Brassicaceae</taxon>
        <taxon>Thlaspideae</taxon>
        <taxon>Thlaspi</taxon>
    </lineage>
</organism>